<gene>
    <name evidence="6" type="ORF">NK718_19295</name>
</gene>
<dbReference type="Gene3D" id="6.10.140.1320">
    <property type="match status" value="1"/>
</dbReference>
<dbReference type="NCBIfam" id="NF033233">
    <property type="entry name" value="twin_helix"/>
    <property type="match status" value="1"/>
</dbReference>
<dbReference type="InterPro" id="IPR007667">
    <property type="entry name" value="Hypoxia_induced_domain"/>
</dbReference>
<evidence type="ECO:0000256" key="3">
    <source>
        <dbReference type="ARBA" id="ARBA00023136"/>
    </source>
</evidence>
<evidence type="ECO:0000256" key="1">
    <source>
        <dbReference type="ARBA" id="ARBA00022692"/>
    </source>
</evidence>
<organism evidence="6 7">
    <name type="scientific">Alsobacter ponti</name>
    <dbReference type="NCBI Taxonomy" id="2962936"/>
    <lineage>
        <taxon>Bacteria</taxon>
        <taxon>Pseudomonadati</taxon>
        <taxon>Pseudomonadota</taxon>
        <taxon>Alphaproteobacteria</taxon>
        <taxon>Hyphomicrobiales</taxon>
        <taxon>Alsobacteraceae</taxon>
        <taxon>Alsobacter</taxon>
    </lineage>
</organism>
<evidence type="ECO:0000256" key="4">
    <source>
        <dbReference type="SAM" id="Phobius"/>
    </source>
</evidence>
<keyword evidence="1 4" id="KW-0812">Transmembrane</keyword>
<feature type="domain" description="HIG1" evidence="5">
    <location>
        <begin position="1"/>
        <end position="63"/>
    </location>
</feature>
<evidence type="ECO:0000313" key="6">
    <source>
        <dbReference type="EMBL" id="MCP8940677.1"/>
    </source>
</evidence>
<dbReference type="Pfam" id="PF04588">
    <property type="entry name" value="HIG_1_N"/>
    <property type="match status" value="1"/>
</dbReference>
<keyword evidence="2 4" id="KW-1133">Transmembrane helix</keyword>
<feature type="transmembrane region" description="Helical" evidence="4">
    <location>
        <begin position="7"/>
        <end position="28"/>
    </location>
</feature>
<feature type="transmembrane region" description="Helical" evidence="4">
    <location>
        <begin position="40"/>
        <end position="60"/>
    </location>
</feature>
<sequence>MANALESLVPFALAAVALVLLAGLVNMFRGGSGNTSQKLMRWRVGLQFAAIVLVITVLWLRGG</sequence>
<keyword evidence="3 4" id="KW-0472">Membrane</keyword>
<accession>A0ABT1LGP7</accession>
<evidence type="ECO:0000259" key="5">
    <source>
        <dbReference type="PROSITE" id="PS51503"/>
    </source>
</evidence>
<dbReference type="EMBL" id="JANCLU010000025">
    <property type="protein sequence ID" value="MCP8940677.1"/>
    <property type="molecule type" value="Genomic_DNA"/>
</dbReference>
<proteinExistence type="predicted"/>
<comment type="caution">
    <text evidence="6">The sequence shown here is derived from an EMBL/GenBank/DDBJ whole genome shotgun (WGS) entry which is preliminary data.</text>
</comment>
<dbReference type="RefSeq" id="WP_254745673.1">
    <property type="nucleotide sequence ID" value="NZ_JANCLU010000025.1"/>
</dbReference>
<dbReference type="Proteomes" id="UP001205890">
    <property type="component" value="Unassembled WGS sequence"/>
</dbReference>
<name>A0ABT1LGP7_9HYPH</name>
<evidence type="ECO:0000313" key="7">
    <source>
        <dbReference type="Proteomes" id="UP001205890"/>
    </source>
</evidence>
<dbReference type="PROSITE" id="PS51503">
    <property type="entry name" value="HIG1"/>
    <property type="match status" value="1"/>
</dbReference>
<keyword evidence="7" id="KW-1185">Reference proteome</keyword>
<reference evidence="6 7" key="1">
    <citation type="submission" date="2022-07" db="EMBL/GenBank/DDBJ databases">
        <authorList>
            <person name="Li W.-J."/>
            <person name="Deng Q.-Q."/>
        </authorList>
    </citation>
    <scope>NUCLEOTIDE SEQUENCE [LARGE SCALE GENOMIC DNA]</scope>
    <source>
        <strain evidence="6 7">SYSU M60028</strain>
    </source>
</reference>
<evidence type="ECO:0000256" key="2">
    <source>
        <dbReference type="ARBA" id="ARBA00022989"/>
    </source>
</evidence>
<protein>
    <submittedName>
        <fullName evidence="6">Twin transmembrane helix small protein</fullName>
    </submittedName>
</protein>